<evidence type="ECO:0000313" key="2">
    <source>
        <dbReference type="EMBL" id="TNJ66826.1"/>
    </source>
</evidence>
<feature type="region of interest" description="Disordered" evidence="1">
    <location>
        <begin position="1"/>
        <end position="61"/>
    </location>
</feature>
<dbReference type="AlphaFoldDB" id="A0A5C4TDV9"/>
<evidence type="ECO:0000256" key="1">
    <source>
        <dbReference type="SAM" id="MobiDB-lite"/>
    </source>
</evidence>
<evidence type="ECO:0000313" key="3">
    <source>
        <dbReference type="Proteomes" id="UP000307943"/>
    </source>
</evidence>
<name>A0A5C4TDV9_9BACL</name>
<dbReference type="EMBL" id="VDCQ01000008">
    <property type="protein sequence ID" value="TNJ66826.1"/>
    <property type="molecule type" value="Genomic_DNA"/>
</dbReference>
<dbReference type="RefSeq" id="WP_139601631.1">
    <property type="nucleotide sequence ID" value="NZ_VDCQ01000008.1"/>
</dbReference>
<accession>A0A5C4TDV9</accession>
<gene>
    <name evidence="2" type="ORF">FE784_08080</name>
</gene>
<organism evidence="2 3">
    <name type="scientific">Paenibacillus hemerocallicola</name>
    <dbReference type="NCBI Taxonomy" id="1172614"/>
    <lineage>
        <taxon>Bacteria</taxon>
        <taxon>Bacillati</taxon>
        <taxon>Bacillota</taxon>
        <taxon>Bacilli</taxon>
        <taxon>Bacillales</taxon>
        <taxon>Paenibacillaceae</taxon>
        <taxon>Paenibacillus</taxon>
    </lineage>
</organism>
<dbReference type="Proteomes" id="UP000307943">
    <property type="component" value="Unassembled WGS sequence"/>
</dbReference>
<proteinExistence type="predicted"/>
<reference evidence="2 3" key="1">
    <citation type="submission" date="2019-05" db="EMBL/GenBank/DDBJ databases">
        <title>We sequenced the genome of Paenibacillus hemerocallicola KCTC 33185 for further insight into its adaptation and study the phylogeny of Paenibacillus.</title>
        <authorList>
            <person name="Narsing Rao M.P."/>
        </authorList>
    </citation>
    <scope>NUCLEOTIDE SEQUENCE [LARGE SCALE GENOMIC DNA]</scope>
    <source>
        <strain evidence="2 3">KCTC 33185</strain>
    </source>
</reference>
<sequence length="61" mass="6838">MSNKYNNNKHDAAPEDNQTPDTSSHGELRSGRLSMIKNSNPDKEGPENEYLTDVMDSRDAD</sequence>
<protein>
    <submittedName>
        <fullName evidence="2">Uncharacterized protein</fullName>
    </submittedName>
</protein>
<dbReference type="OrthoDB" id="2629328at2"/>
<comment type="caution">
    <text evidence="2">The sequence shown here is derived from an EMBL/GenBank/DDBJ whole genome shotgun (WGS) entry which is preliminary data.</text>
</comment>
<keyword evidence="3" id="KW-1185">Reference proteome</keyword>